<reference evidence="2" key="1">
    <citation type="submission" date="2017-03" db="EMBL/GenBank/DDBJ databases">
        <title>Phytopthora megakarya and P. palmivora, two closely related causual agents of cacao black pod achieved similar genome size and gene model numbers by different mechanisms.</title>
        <authorList>
            <person name="Ali S."/>
            <person name="Shao J."/>
            <person name="Larry D.J."/>
            <person name="Kronmiller B."/>
            <person name="Shen D."/>
            <person name="Strem M.D."/>
            <person name="Melnick R.L."/>
            <person name="Guiltinan M.J."/>
            <person name="Tyler B.M."/>
            <person name="Meinhardt L.W."/>
            <person name="Bailey B.A."/>
        </authorList>
    </citation>
    <scope>NUCLEOTIDE SEQUENCE [LARGE SCALE GENOMIC DNA]</scope>
    <source>
        <strain evidence="2">zdho120</strain>
    </source>
</reference>
<name>A0A225VNJ8_9STRA</name>
<gene>
    <name evidence="1" type="ORF">PHMEG_00021683</name>
</gene>
<dbReference type="OrthoDB" id="2095295at2759"/>
<dbReference type="Proteomes" id="UP000198211">
    <property type="component" value="Unassembled WGS sequence"/>
</dbReference>
<protein>
    <submittedName>
        <fullName evidence="1">Uncharacterized protein</fullName>
    </submittedName>
</protein>
<dbReference type="EMBL" id="NBNE01004110">
    <property type="protein sequence ID" value="OWZ06110.1"/>
    <property type="molecule type" value="Genomic_DNA"/>
</dbReference>
<evidence type="ECO:0000313" key="2">
    <source>
        <dbReference type="Proteomes" id="UP000198211"/>
    </source>
</evidence>
<organism evidence="1 2">
    <name type="scientific">Phytophthora megakarya</name>
    <dbReference type="NCBI Taxonomy" id="4795"/>
    <lineage>
        <taxon>Eukaryota</taxon>
        <taxon>Sar</taxon>
        <taxon>Stramenopiles</taxon>
        <taxon>Oomycota</taxon>
        <taxon>Peronosporomycetes</taxon>
        <taxon>Peronosporales</taxon>
        <taxon>Peronosporaceae</taxon>
        <taxon>Phytophthora</taxon>
    </lineage>
</organism>
<evidence type="ECO:0000313" key="1">
    <source>
        <dbReference type="EMBL" id="OWZ06110.1"/>
    </source>
</evidence>
<comment type="caution">
    <text evidence="1">The sequence shown here is derived from an EMBL/GenBank/DDBJ whole genome shotgun (WGS) entry which is preliminary data.</text>
</comment>
<dbReference type="AlphaFoldDB" id="A0A225VNJ8"/>
<sequence>MLDAFALNGSSFLNIVHKMWEQFGHRVESQAVQRDGRAFVLNKQTGQELRPKFLFAKLCQNLKNIGVLASKELQSRHKSTFFTYCVPHIPKSDNDYRNLTRSAQMALDGENGALADYEELRQDWNAFGQRLDSHKLNLE</sequence>
<accession>A0A225VNJ8</accession>
<keyword evidence="2" id="KW-1185">Reference proteome</keyword>
<proteinExistence type="predicted"/>